<evidence type="ECO:0000313" key="1">
    <source>
        <dbReference type="EMBL" id="GER32995.1"/>
    </source>
</evidence>
<sequence>MHSDSARPTLASCRISTAYSTTTTCRQYNERDRRYTPYSWSAASDQHRHEQGYLRHRLLGATMLRPPPNTFRASALPADLRSSRTPLALPAGEEGQEICPEEDERCGPNNHRSMNEDFQSDPQTTKISHVSAIRVLTEHFSYASNMVHSNSLPYLGRRHGW</sequence>
<proteinExistence type="predicted"/>
<gene>
    <name evidence="1" type="ORF">STAS_09095</name>
</gene>
<dbReference type="Proteomes" id="UP000325081">
    <property type="component" value="Unassembled WGS sequence"/>
</dbReference>
<name>A0A5A7PJC9_STRAF</name>
<organism evidence="1 2">
    <name type="scientific">Striga asiatica</name>
    <name type="common">Asiatic witchweed</name>
    <name type="synonym">Buchnera asiatica</name>
    <dbReference type="NCBI Taxonomy" id="4170"/>
    <lineage>
        <taxon>Eukaryota</taxon>
        <taxon>Viridiplantae</taxon>
        <taxon>Streptophyta</taxon>
        <taxon>Embryophyta</taxon>
        <taxon>Tracheophyta</taxon>
        <taxon>Spermatophyta</taxon>
        <taxon>Magnoliopsida</taxon>
        <taxon>eudicotyledons</taxon>
        <taxon>Gunneridae</taxon>
        <taxon>Pentapetalae</taxon>
        <taxon>asterids</taxon>
        <taxon>lamiids</taxon>
        <taxon>Lamiales</taxon>
        <taxon>Orobanchaceae</taxon>
        <taxon>Buchnereae</taxon>
        <taxon>Striga</taxon>
    </lineage>
</organism>
<dbReference type="EMBL" id="BKCP01004650">
    <property type="protein sequence ID" value="GER32995.1"/>
    <property type="molecule type" value="Genomic_DNA"/>
</dbReference>
<protein>
    <submittedName>
        <fullName evidence="1">Peroxidase superfamily protein</fullName>
    </submittedName>
</protein>
<keyword evidence="1" id="KW-0560">Oxidoreductase</keyword>
<accession>A0A5A7PJC9</accession>
<reference evidence="2" key="1">
    <citation type="journal article" date="2019" name="Curr. Biol.">
        <title>Genome Sequence of Striga asiatica Provides Insight into the Evolution of Plant Parasitism.</title>
        <authorList>
            <person name="Yoshida S."/>
            <person name="Kim S."/>
            <person name="Wafula E.K."/>
            <person name="Tanskanen J."/>
            <person name="Kim Y.M."/>
            <person name="Honaas L."/>
            <person name="Yang Z."/>
            <person name="Spallek T."/>
            <person name="Conn C.E."/>
            <person name="Ichihashi Y."/>
            <person name="Cheong K."/>
            <person name="Cui S."/>
            <person name="Der J.P."/>
            <person name="Gundlach H."/>
            <person name="Jiao Y."/>
            <person name="Hori C."/>
            <person name="Ishida J.K."/>
            <person name="Kasahara H."/>
            <person name="Kiba T."/>
            <person name="Kim M.S."/>
            <person name="Koo N."/>
            <person name="Laohavisit A."/>
            <person name="Lee Y.H."/>
            <person name="Lumba S."/>
            <person name="McCourt P."/>
            <person name="Mortimer J.C."/>
            <person name="Mutuku J.M."/>
            <person name="Nomura T."/>
            <person name="Sasaki-Sekimoto Y."/>
            <person name="Seto Y."/>
            <person name="Wang Y."/>
            <person name="Wakatake T."/>
            <person name="Sakakibara H."/>
            <person name="Demura T."/>
            <person name="Yamaguchi S."/>
            <person name="Yoneyama K."/>
            <person name="Manabe R.I."/>
            <person name="Nelson D.C."/>
            <person name="Schulman A.H."/>
            <person name="Timko M.P."/>
            <person name="dePamphilis C.W."/>
            <person name="Choi D."/>
            <person name="Shirasu K."/>
        </authorList>
    </citation>
    <scope>NUCLEOTIDE SEQUENCE [LARGE SCALE GENOMIC DNA]</scope>
    <source>
        <strain evidence="2">cv. UVA1</strain>
    </source>
</reference>
<dbReference type="AlphaFoldDB" id="A0A5A7PJC9"/>
<keyword evidence="1" id="KW-0575">Peroxidase</keyword>
<comment type="caution">
    <text evidence="1">The sequence shown here is derived from an EMBL/GenBank/DDBJ whole genome shotgun (WGS) entry which is preliminary data.</text>
</comment>
<dbReference type="GO" id="GO:0004601">
    <property type="term" value="F:peroxidase activity"/>
    <property type="evidence" value="ECO:0007669"/>
    <property type="project" value="UniProtKB-KW"/>
</dbReference>
<evidence type="ECO:0000313" key="2">
    <source>
        <dbReference type="Proteomes" id="UP000325081"/>
    </source>
</evidence>
<feature type="non-terminal residue" evidence="1">
    <location>
        <position position="161"/>
    </location>
</feature>
<keyword evidence="2" id="KW-1185">Reference proteome</keyword>